<proteinExistence type="predicted"/>
<sequence>MDRSTTSRDAQGVAKNVIFKEKQSVIFIIHSFKFVFRDHFYICKRPILRKHLNRGPFVYFERRPHLRIVVDVSTQPSISIVSPCI</sequence>
<keyword evidence="1" id="KW-1185">Reference proteome</keyword>
<evidence type="ECO:0000313" key="2">
    <source>
        <dbReference type="WBParaSite" id="nRc.2.0.1.t11194-RA"/>
    </source>
</evidence>
<evidence type="ECO:0000313" key="1">
    <source>
        <dbReference type="Proteomes" id="UP000887565"/>
    </source>
</evidence>
<organism evidence="1 2">
    <name type="scientific">Romanomermis culicivorax</name>
    <name type="common">Nematode worm</name>
    <dbReference type="NCBI Taxonomy" id="13658"/>
    <lineage>
        <taxon>Eukaryota</taxon>
        <taxon>Metazoa</taxon>
        <taxon>Ecdysozoa</taxon>
        <taxon>Nematoda</taxon>
        <taxon>Enoplea</taxon>
        <taxon>Dorylaimia</taxon>
        <taxon>Mermithida</taxon>
        <taxon>Mermithoidea</taxon>
        <taxon>Mermithidae</taxon>
        <taxon>Romanomermis</taxon>
    </lineage>
</organism>
<protein>
    <submittedName>
        <fullName evidence="2">Uncharacterized protein</fullName>
    </submittedName>
</protein>
<dbReference type="WBParaSite" id="nRc.2.0.1.t11194-RA">
    <property type="protein sequence ID" value="nRc.2.0.1.t11194-RA"/>
    <property type="gene ID" value="nRc.2.0.1.g11194"/>
</dbReference>
<dbReference type="Proteomes" id="UP000887565">
    <property type="component" value="Unplaced"/>
</dbReference>
<accession>A0A915IAI9</accession>
<name>A0A915IAI9_ROMCU</name>
<reference evidence="2" key="1">
    <citation type="submission" date="2022-11" db="UniProtKB">
        <authorList>
            <consortium name="WormBaseParasite"/>
        </authorList>
    </citation>
    <scope>IDENTIFICATION</scope>
</reference>
<dbReference type="AlphaFoldDB" id="A0A915IAI9"/>